<evidence type="ECO:0000313" key="2">
    <source>
        <dbReference type="EMBL" id="MFC0049842.1"/>
    </source>
</evidence>
<organism evidence="2 3">
    <name type="scientific">Rheinheimera tilapiae</name>
    <dbReference type="NCBI Taxonomy" id="875043"/>
    <lineage>
        <taxon>Bacteria</taxon>
        <taxon>Pseudomonadati</taxon>
        <taxon>Pseudomonadota</taxon>
        <taxon>Gammaproteobacteria</taxon>
        <taxon>Chromatiales</taxon>
        <taxon>Chromatiaceae</taxon>
        <taxon>Rheinheimera</taxon>
    </lineage>
</organism>
<accession>A0ABV6BGA0</accession>
<dbReference type="Proteomes" id="UP001589813">
    <property type="component" value="Unassembled WGS sequence"/>
</dbReference>
<dbReference type="EMBL" id="JBHLXP010000004">
    <property type="protein sequence ID" value="MFC0049842.1"/>
    <property type="molecule type" value="Genomic_DNA"/>
</dbReference>
<evidence type="ECO:0000313" key="3">
    <source>
        <dbReference type="Proteomes" id="UP001589813"/>
    </source>
</evidence>
<dbReference type="RefSeq" id="WP_377246465.1">
    <property type="nucleotide sequence ID" value="NZ_JBHLXP010000004.1"/>
</dbReference>
<keyword evidence="3" id="KW-1185">Reference proteome</keyword>
<reference evidence="2 3" key="1">
    <citation type="submission" date="2024-09" db="EMBL/GenBank/DDBJ databases">
        <authorList>
            <person name="Sun Q."/>
            <person name="Mori K."/>
        </authorList>
    </citation>
    <scope>NUCLEOTIDE SEQUENCE [LARGE SCALE GENOMIC DNA]</scope>
    <source>
        <strain evidence="2 3">KCTC 23315</strain>
    </source>
</reference>
<evidence type="ECO:0000256" key="1">
    <source>
        <dbReference type="SAM" id="SignalP"/>
    </source>
</evidence>
<feature type="chain" id="PRO_5046083814" evidence="1">
    <location>
        <begin position="24"/>
        <end position="317"/>
    </location>
</feature>
<protein>
    <submittedName>
        <fullName evidence="2">Uncharacterized protein</fullName>
    </submittedName>
</protein>
<sequence length="317" mass="34668">MLKSIKQKAAVLILALLSFSTCAATPNGYFPFFENSQYELALDHNGNGIFQSKANSTAFINLAMQGSIIALYFTDGSQVVIDAEMKTITTVDKPDRNGARKRLTYSEISFGLAWQNWQITNINKSLLEEFVRFSHLIAGNKNLILSSTFPNSMNQAIDLNPTEYLANKSISSNTTVPQACQEKQDKAVNGYLGKKSYLGCVSNELIDTGVSGIIMIGACYWTGPVGCNIARAEYVNEGRKLLNQHFACEAAKTLADQELIQCLVDTDSNGNGGNGGRDIGTIAPRVNAPILHCAEWVTLKNTTLGDIDFCERWESLP</sequence>
<gene>
    <name evidence="2" type="ORF">ACFFJP_16195</name>
</gene>
<comment type="caution">
    <text evidence="2">The sequence shown here is derived from an EMBL/GenBank/DDBJ whole genome shotgun (WGS) entry which is preliminary data.</text>
</comment>
<name>A0ABV6BGA0_9GAMM</name>
<keyword evidence="1" id="KW-0732">Signal</keyword>
<feature type="signal peptide" evidence="1">
    <location>
        <begin position="1"/>
        <end position="23"/>
    </location>
</feature>
<proteinExistence type="predicted"/>